<evidence type="ECO:0000256" key="1">
    <source>
        <dbReference type="SAM" id="SignalP"/>
    </source>
</evidence>
<accession>A0A9X6RKG2</accession>
<evidence type="ECO:0000313" key="3">
    <source>
        <dbReference type="Proteomes" id="UP000192578"/>
    </source>
</evidence>
<reference evidence="3" key="1">
    <citation type="submission" date="2017-01" db="EMBL/GenBank/DDBJ databases">
        <title>Comparative genomics of anhydrobiosis in the tardigrade Hypsibius dujardini.</title>
        <authorList>
            <person name="Yoshida Y."/>
            <person name="Koutsovoulos G."/>
            <person name="Laetsch D."/>
            <person name="Stevens L."/>
            <person name="Kumar S."/>
            <person name="Horikawa D."/>
            <person name="Ishino K."/>
            <person name="Komine S."/>
            <person name="Tomita M."/>
            <person name="Blaxter M."/>
            <person name="Arakawa K."/>
        </authorList>
    </citation>
    <scope>NUCLEOTIDE SEQUENCE [LARGE SCALE GENOMIC DNA]</scope>
    <source>
        <strain evidence="3">Z151</strain>
    </source>
</reference>
<feature type="signal peptide" evidence="1">
    <location>
        <begin position="1"/>
        <end position="27"/>
    </location>
</feature>
<dbReference type="Proteomes" id="UP000192578">
    <property type="component" value="Unassembled WGS sequence"/>
</dbReference>
<keyword evidence="1" id="KW-0732">Signal</keyword>
<proteinExistence type="predicted"/>
<dbReference type="EMBL" id="MTYJ01000213">
    <property type="protein sequence ID" value="OWA51064.1"/>
    <property type="molecule type" value="Genomic_DNA"/>
</dbReference>
<feature type="chain" id="PRO_5040783074" evidence="1">
    <location>
        <begin position="28"/>
        <end position="78"/>
    </location>
</feature>
<keyword evidence="3" id="KW-1185">Reference proteome</keyword>
<sequence length="78" mass="8998">MSCRLVVRLICWVWMALLMFAICYVEAARRCEATGTRCSWRPEISQRACCSGVCDVPLGQESGVFYFYNFLDFALNLR</sequence>
<gene>
    <name evidence="2" type="ORF">BV898_15566</name>
</gene>
<dbReference type="OrthoDB" id="10478696at2759"/>
<comment type="caution">
    <text evidence="2">The sequence shown here is derived from an EMBL/GenBank/DDBJ whole genome shotgun (WGS) entry which is preliminary data.</text>
</comment>
<organism evidence="2 3">
    <name type="scientific">Hypsibius exemplaris</name>
    <name type="common">Freshwater tardigrade</name>
    <dbReference type="NCBI Taxonomy" id="2072580"/>
    <lineage>
        <taxon>Eukaryota</taxon>
        <taxon>Metazoa</taxon>
        <taxon>Ecdysozoa</taxon>
        <taxon>Tardigrada</taxon>
        <taxon>Eutardigrada</taxon>
        <taxon>Parachela</taxon>
        <taxon>Hypsibioidea</taxon>
        <taxon>Hypsibiidae</taxon>
        <taxon>Hypsibius</taxon>
    </lineage>
</organism>
<name>A0A9X6RKG2_HYPEX</name>
<evidence type="ECO:0000313" key="2">
    <source>
        <dbReference type="EMBL" id="OWA51064.1"/>
    </source>
</evidence>
<protein>
    <submittedName>
        <fullName evidence="2">Uncharacterized protein</fullName>
    </submittedName>
</protein>
<dbReference type="AlphaFoldDB" id="A0A9X6RKG2"/>